<reference evidence="3 4" key="1">
    <citation type="submission" date="2020-04" db="EMBL/GenBank/DDBJ databases">
        <authorList>
            <person name="Yoon J."/>
        </authorList>
    </citation>
    <scope>NUCLEOTIDE SEQUENCE [LARGE SCALE GENOMIC DNA]</scope>
    <source>
        <strain evidence="3 4">DJ-13</strain>
    </source>
</reference>
<organism evidence="3 4">
    <name type="scientific">Croceivirga thetidis</name>
    <dbReference type="NCBI Taxonomy" id="2721623"/>
    <lineage>
        <taxon>Bacteria</taxon>
        <taxon>Pseudomonadati</taxon>
        <taxon>Bacteroidota</taxon>
        <taxon>Flavobacteriia</taxon>
        <taxon>Flavobacteriales</taxon>
        <taxon>Flavobacteriaceae</taxon>
        <taxon>Croceivirga</taxon>
    </lineage>
</organism>
<evidence type="ECO:0000256" key="1">
    <source>
        <dbReference type="SAM" id="Coils"/>
    </source>
</evidence>
<comment type="caution">
    <text evidence="3">The sequence shown here is derived from an EMBL/GenBank/DDBJ whole genome shotgun (WGS) entry which is preliminary data.</text>
</comment>
<accession>A0ABX1GPG8</accession>
<evidence type="ECO:0000313" key="3">
    <source>
        <dbReference type="EMBL" id="NKI30936.1"/>
    </source>
</evidence>
<keyword evidence="2" id="KW-1133">Transmembrane helix</keyword>
<evidence type="ECO:0000256" key="2">
    <source>
        <dbReference type="SAM" id="Phobius"/>
    </source>
</evidence>
<dbReference type="Proteomes" id="UP000718451">
    <property type="component" value="Unassembled WGS sequence"/>
</dbReference>
<keyword evidence="1" id="KW-0175">Coiled coil</keyword>
<sequence length="255" mass="29541">MIKFFRRIRQKLLAENRFSKYLFYAIGEIILVMIGILLALQVNNWNQDRINDKKEIEILKALKTDVEINLGQFDHYKNLVGVKTDVLVKILNGTYDTLKYIEVNGDSINELFVTRFEYDLTIQDLTIKETFSNGNNALIKSDELRKEIFNYYNLIDDRRGAMKTGRSNWTALLSGLIPGELYETGINEDSTDELSPIVPKVVIQKLKTDLEVLRPAINAEIQYSSRAYRNLNQLKKRANNLIQQLDQEIKSKSND</sequence>
<keyword evidence="2" id="KW-0812">Transmembrane</keyword>
<dbReference type="Pfam" id="PF19578">
    <property type="entry name" value="DUF6090"/>
    <property type="match status" value="1"/>
</dbReference>
<proteinExistence type="predicted"/>
<protein>
    <submittedName>
        <fullName evidence="3">Uncharacterized protein</fullName>
    </submittedName>
</protein>
<feature type="coiled-coil region" evidence="1">
    <location>
        <begin position="224"/>
        <end position="255"/>
    </location>
</feature>
<dbReference type="InterPro" id="IPR045749">
    <property type="entry name" value="DUF6090"/>
</dbReference>
<feature type="transmembrane region" description="Helical" evidence="2">
    <location>
        <begin position="21"/>
        <end position="40"/>
    </location>
</feature>
<dbReference type="EMBL" id="JAAWWL010000001">
    <property type="protein sequence ID" value="NKI30936.1"/>
    <property type="molecule type" value="Genomic_DNA"/>
</dbReference>
<keyword evidence="4" id="KW-1185">Reference proteome</keyword>
<keyword evidence="2" id="KW-0472">Membrane</keyword>
<dbReference type="RefSeq" id="WP_168550554.1">
    <property type="nucleotide sequence ID" value="NZ_JAAWWL010000001.1"/>
</dbReference>
<gene>
    <name evidence="3" type="ORF">HCU67_03210</name>
</gene>
<name>A0ABX1GPG8_9FLAO</name>
<evidence type="ECO:0000313" key="4">
    <source>
        <dbReference type="Proteomes" id="UP000718451"/>
    </source>
</evidence>